<proteinExistence type="predicted"/>
<accession>A0ABR2LZG4</accession>
<organism evidence="1 2">
    <name type="scientific">Platanthera guangdongensis</name>
    <dbReference type="NCBI Taxonomy" id="2320717"/>
    <lineage>
        <taxon>Eukaryota</taxon>
        <taxon>Viridiplantae</taxon>
        <taxon>Streptophyta</taxon>
        <taxon>Embryophyta</taxon>
        <taxon>Tracheophyta</taxon>
        <taxon>Spermatophyta</taxon>
        <taxon>Magnoliopsida</taxon>
        <taxon>Liliopsida</taxon>
        <taxon>Asparagales</taxon>
        <taxon>Orchidaceae</taxon>
        <taxon>Orchidoideae</taxon>
        <taxon>Orchideae</taxon>
        <taxon>Orchidinae</taxon>
        <taxon>Platanthera</taxon>
    </lineage>
</organism>
<name>A0ABR2LZG4_9ASPA</name>
<dbReference type="Proteomes" id="UP001412067">
    <property type="component" value="Unassembled WGS sequence"/>
</dbReference>
<sequence>MTIRVFQIKKRNSSVRAWFRKFQQREGKVKPVVAKQKEMESVKDVQKPPIDEAPLSDITRGIEGFEMTEVSENGCKCGSNCTYDSRTCK</sequence>
<evidence type="ECO:0000313" key="2">
    <source>
        <dbReference type="Proteomes" id="UP001412067"/>
    </source>
</evidence>
<reference evidence="1 2" key="1">
    <citation type="journal article" date="2022" name="Nat. Plants">
        <title>Genomes of leafy and leafless Platanthera orchids illuminate the evolution of mycoheterotrophy.</title>
        <authorList>
            <person name="Li M.H."/>
            <person name="Liu K.W."/>
            <person name="Li Z."/>
            <person name="Lu H.C."/>
            <person name="Ye Q.L."/>
            <person name="Zhang D."/>
            <person name="Wang J.Y."/>
            <person name="Li Y.F."/>
            <person name="Zhong Z.M."/>
            <person name="Liu X."/>
            <person name="Yu X."/>
            <person name="Liu D.K."/>
            <person name="Tu X.D."/>
            <person name="Liu B."/>
            <person name="Hao Y."/>
            <person name="Liao X.Y."/>
            <person name="Jiang Y.T."/>
            <person name="Sun W.H."/>
            <person name="Chen J."/>
            <person name="Chen Y.Q."/>
            <person name="Ai Y."/>
            <person name="Zhai J.W."/>
            <person name="Wu S.S."/>
            <person name="Zhou Z."/>
            <person name="Hsiao Y.Y."/>
            <person name="Wu W.L."/>
            <person name="Chen Y.Y."/>
            <person name="Lin Y.F."/>
            <person name="Hsu J.L."/>
            <person name="Li C.Y."/>
            <person name="Wang Z.W."/>
            <person name="Zhao X."/>
            <person name="Zhong W.Y."/>
            <person name="Ma X.K."/>
            <person name="Ma L."/>
            <person name="Huang J."/>
            <person name="Chen G.Z."/>
            <person name="Huang M.Z."/>
            <person name="Huang L."/>
            <person name="Peng D.H."/>
            <person name="Luo Y.B."/>
            <person name="Zou S.Q."/>
            <person name="Chen S.P."/>
            <person name="Lan S."/>
            <person name="Tsai W.C."/>
            <person name="Van de Peer Y."/>
            <person name="Liu Z.J."/>
        </authorList>
    </citation>
    <scope>NUCLEOTIDE SEQUENCE [LARGE SCALE GENOMIC DNA]</scope>
    <source>
        <strain evidence="1">Lor288</strain>
    </source>
</reference>
<gene>
    <name evidence="1" type="ORF">KSP40_PGU017782</name>
</gene>
<evidence type="ECO:0000313" key="1">
    <source>
        <dbReference type="EMBL" id="KAK8955595.1"/>
    </source>
</evidence>
<comment type="caution">
    <text evidence="1">The sequence shown here is derived from an EMBL/GenBank/DDBJ whole genome shotgun (WGS) entry which is preliminary data.</text>
</comment>
<protein>
    <submittedName>
        <fullName evidence="1">Uncharacterized protein</fullName>
    </submittedName>
</protein>
<keyword evidence="2" id="KW-1185">Reference proteome</keyword>
<dbReference type="EMBL" id="JBBWWR010000013">
    <property type="protein sequence ID" value="KAK8955595.1"/>
    <property type="molecule type" value="Genomic_DNA"/>
</dbReference>